<name>A0A8T3DVX2_9TELE</name>
<proteinExistence type="predicted"/>
<accession>A0A8T3DVX2</accession>
<feature type="compositionally biased region" description="Acidic residues" evidence="1">
    <location>
        <begin position="160"/>
        <end position="187"/>
    </location>
</feature>
<evidence type="ECO:0000313" key="2">
    <source>
        <dbReference type="EMBL" id="KAI1901243.1"/>
    </source>
</evidence>
<feature type="region of interest" description="Disordered" evidence="1">
    <location>
        <begin position="121"/>
        <end position="194"/>
    </location>
</feature>
<dbReference type="Proteomes" id="UP000829720">
    <property type="component" value="Unassembled WGS sequence"/>
</dbReference>
<feature type="compositionally biased region" description="Polar residues" evidence="1">
    <location>
        <begin position="122"/>
        <end position="134"/>
    </location>
</feature>
<comment type="caution">
    <text evidence="2">The sequence shown here is derived from an EMBL/GenBank/DDBJ whole genome shotgun (WGS) entry which is preliminary data.</text>
</comment>
<feature type="compositionally biased region" description="Acidic residues" evidence="1">
    <location>
        <begin position="135"/>
        <end position="148"/>
    </location>
</feature>
<keyword evidence="3" id="KW-1185">Reference proteome</keyword>
<dbReference type="EMBL" id="JAERUA010000003">
    <property type="protein sequence ID" value="KAI1901243.1"/>
    <property type="molecule type" value="Genomic_DNA"/>
</dbReference>
<protein>
    <submittedName>
        <fullName evidence="2">Uncharacterized protein</fullName>
    </submittedName>
</protein>
<reference evidence="2" key="1">
    <citation type="submission" date="2021-01" db="EMBL/GenBank/DDBJ databases">
        <authorList>
            <person name="Zahm M."/>
            <person name="Roques C."/>
            <person name="Cabau C."/>
            <person name="Klopp C."/>
            <person name="Donnadieu C."/>
            <person name="Jouanno E."/>
            <person name="Lampietro C."/>
            <person name="Louis A."/>
            <person name="Herpin A."/>
            <person name="Echchiki A."/>
            <person name="Berthelot C."/>
            <person name="Parey E."/>
            <person name="Roest-Crollius H."/>
            <person name="Braasch I."/>
            <person name="Postlethwait J."/>
            <person name="Bobe J."/>
            <person name="Montfort J."/>
            <person name="Bouchez O."/>
            <person name="Begum T."/>
            <person name="Mejri S."/>
            <person name="Adams A."/>
            <person name="Chen W.-J."/>
            <person name="Guiguen Y."/>
        </authorList>
    </citation>
    <scope>NUCLEOTIDE SEQUENCE</scope>
    <source>
        <tissue evidence="2">Blood</tissue>
    </source>
</reference>
<evidence type="ECO:0000313" key="3">
    <source>
        <dbReference type="Proteomes" id="UP000829720"/>
    </source>
</evidence>
<sequence length="194" mass="21139">MEAEVQKLSGSTGFLRYAAPSLENRILTQATSTLIQHLDQPHPLCTPPAWASSLACPALQASHLSSTVSPFHLSSTITSSPLLSTQNRLLQSAPLPPLAPAPGPPAGEEEEPQAWWLLDSSEGLQSPIQTLSEASEQECSLEDPEEVPTEIPVPKPCVHDEEEELTVPQEEEFGEVEEESSEQEEELIDKKVRD</sequence>
<dbReference type="AlphaFoldDB" id="A0A8T3DVX2"/>
<organism evidence="2 3">
    <name type="scientific">Albula goreensis</name>
    <dbReference type="NCBI Taxonomy" id="1534307"/>
    <lineage>
        <taxon>Eukaryota</taxon>
        <taxon>Metazoa</taxon>
        <taxon>Chordata</taxon>
        <taxon>Craniata</taxon>
        <taxon>Vertebrata</taxon>
        <taxon>Euteleostomi</taxon>
        <taxon>Actinopterygii</taxon>
        <taxon>Neopterygii</taxon>
        <taxon>Teleostei</taxon>
        <taxon>Albuliformes</taxon>
        <taxon>Albulidae</taxon>
        <taxon>Albula</taxon>
    </lineage>
</organism>
<gene>
    <name evidence="2" type="ORF">AGOR_G00032320</name>
</gene>
<evidence type="ECO:0000256" key="1">
    <source>
        <dbReference type="SAM" id="MobiDB-lite"/>
    </source>
</evidence>